<gene>
    <name evidence="2" type="ORF">ZOSMA_16G00730</name>
</gene>
<dbReference type="AlphaFoldDB" id="A0A0K9PV54"/>
<organism evidence="2 3">
    <name type="scientific">Zostera marina</name>
    <name type="common">Eelgrass</name>
    <dbReference type="NCBI Taxonomy" id="29655"/>
    <lineage>
        <taxon>Eukaryota</taxon>
        <taxon>Viridiplantae</taxon>
        <taxon>Streptophyta</taxon>
        <taxon>Embryophyta</taxon>
        <taxon>Tracheophyta</taxon>
        <taxon>Spermatophyta</taxon>
        <taxon>Magnoliopsida</taxon>
        <taxon>Liliopsida</taxon>
        <taxon>Zosteraceae</taxon>
        <taxon>Zostera</taxon>
    </lineage>
</organism>
<evidence type="ECO:0000313" key="3">
    <source>
        <dbReference type="Proteomes" id="UP000036987"/>
    </source>
</evidence>
<evidence type="ECO:0000313" key="2">
    <source>
        <dbReference type="EMBL" id="KMZ72107.1"/>
    </source>
</evidence>
<sequence length="88" mass="10712">MMKKTRHMCLFILFFLLQRSVDTKEGFHLEDFSLTELFYNDAKIKKKSFEEAHFRCRKLIVRKTIRVGGINSKEEIKVKKYRDLRRLI</sequence>
<proteinExistence type="predicted"/>
<feature type="chain" id="PRO_5005527986" evidence="1">
    <location>
        <begin position="24"/>
        <end position="88"/>
    </location>
</feature>
<dbReference type="Proteomes" id="UP000036987">
    <property type="component" value="Unassembled WGS sequence"/>
</dbReference>
<accession>A0A0K9PV54</accession>
<keyword evidence="3" id="KW-1185">Reference proteome</keyword>
<protein>
    <submittedName>
        <fullName evidence="2">Uncharacterized protein</fullName>
    </submittedName>
</protein>
<evidence type="ECO:0000256" key="1">
    <source>
        <dbReference type="SAM" id="SignalP"/>
    </source>
</evidence>
<keyword evidence="1" id="KW-0732">Signal</keyword>
<name>A0A0K9PV54_ZOSMR</name>
<reference evidence="3" key="1">
    <citation type="journal article" date="2016" name="Nature">
        <title>The genome of the seagrass Zostera marina reveals angiosperm adaptation to the sea.</title>
        <authorList>
            <person name="Olsen J.L."/>
            <person name="Rouze P."/>
            <person name="Verhelst B."/>
            <person name="Lin Y.-C."/>
            <person name="Bayer T."/>
            <person name="Collen J."/>
            <person name="Dattolo E."/>
            <person name="De Paoli E."/>
            <person name="Dittami S."/>
            <person name="Maumus F."/>
            <person name="Michel G."/>
            <person name="Kersting A."/>
            <person name="Lauritano C."/>
            <person name="Lohaus R."/>
            <person name="Toepel M."/>
            <person name="Tonon T."/>
            <person name="Vanneste K."/>
            <person name="Amirebrahimi M."/>
            <person name="Brakel J."/>
            <person name="Bostroem C."/>
            <person name="Chovatia M."/>
            <person name="Grimwood J."/>
            <person name="Jenkins J.W."/>
            <person name="Jueterbock A."/>
            <person name="Mraz A."/>
            <person name="Stam W.T."/>
            <person name="Tice H."/>
            <person name="Bornberg-Bauer E."/>
            <person name="Green P.J."/>
            <person name="Pearson G.A."/>
            <person name="Procaccini G."/>
            <person name="Duarte C.M."/>
            <person name="Schmutz J."/>
            <person name="Reusch T.B.H."/>
            <person name="Van de Peer Y."/>
        </authorList>
    </citation>
    <scope>NUCLEOTIDE SEQUENCE [LARGE SCALE GENOMIC DNA]</scope>
    <source>
        <strain evidence="3">cv. Finnish</strain>
    </source>
</reference>
<comment type="caution">
    <text evidence="2">The sequence shown here is derived from an EMBL/GenBank/DDBJ whole genome shotgun (WGS) entry which is preliminary data.</text>
</comment>
<feature type="signal peptide" evidence="1">
    <location>
        <begin position="1"/>
        <end position="23"/>
    </location>
</feature>
<dbReference type="EMBL" id="LFYR01000643">
    <property type="protein sequence ID" value="KMZ72107.1"/>
    <property type="molecule type" value="Genomic_DNA"/>
</dbReference>